<dbReference type="Proteomes" id="UP000789920">
    <property type="component" value="Unassembled WGS sequence"/>
</dbReference>
<gene>
    <name evidence="1" type="ORF">RPERSI_LOCUS12807</name>
</gene>
<organism evidence="1 2">
    <name type="scientific">Racocetra persica</name>
    <dbReference type="NCBI Taxonomy" id="160502"/>
    <lineage>
        <taxon>Eukaryota</taxon>
        <taxon>Fungi</taxon>
        <taxon>Fungi incertae sedis</taxon>
        <taxon>Mucoromycota</taxon>
        <taxon>Glomeromycotina</taxon>
        <taxon>Glomeromycetes</taxon>
        <taxon>Diversisporales</taxon>
        <taxon>Gigasporaceae</taxon>
        <taxon>Racocetra</taxon>
    </lineage>
</organism>
<evidence type="ECO:0000313" key="1">
    <source>
        <dbReference type="EMBL" id="CAG8737498.1"/>
    </source>
</evidence>
<protein>
    <submittedName>
        <fullName evidence="1">24810_t:CDS:1</fullName>
    </submittedName>
</protein>
<keyword evidence="2" id="KW-1185">Reference proteome</keyword>
<feature type="non-terminal residue" evidence="1">
    <location>
        <position position="1"/>
    </location>
</feature>
<name>A0ACA9Q5T7_9GLOM</name>
<reference evidence="1" key="1">
    <citation type="submission" date="2021-06" db="EMBL/GenBank/DDBJ databases">
        <authorList>
            <person name="Kallberg Y."/>
            <person name="Tangrot J."/>
            <person name="Rosling A."/>
        </authorList>
    </citation>
    <scope>NUCLEOTIDE SEQUENCE</scope>
    <source>
        <strain evidence="1">MA461A</strain>
    </source>
</reference>
<accession>A0ACA9Q5T7</accession>
<dbReference type="EMBL" id="CAJVQC010027790">
    <property type="protein sequence ID" value="CAG8737498.1"/>
    <property type="molecule type" value="Genomic_DNA"/>
</dbReference>
<evidence type="ECO:0000313" key="2">
    <source>
        <dbReference type="Proteomes" id="UP000789920"/>
    </source>
</evidence>
<comment type="caution">
    <text evidence="1">The sequence shown here is derived from an EMBL/GenBank/DDBJ whole genome shotgun (WGS) entry which is preliminary data.</text>
</comment>
<sequence>GYLKSVPLQNVSVETDIVDMIAETTVCQTYKNVEKDTIEAIYKFPLHEAAAVCAFEAEIDGKKKVKGIVKEAKQAAQEYDEAIQQGHGAYLLEEQLPDIFQCSVGNITTGQTVVIKITYVTELKHDAESEKIRFVFPTAIAPRYGSSGYSPANDGKKLIPDEVSYSGKTDYYLDLNITCRMTSIIQNIESPSHHISTELNIDGNPNVSKITLAEQITYLEKDFILVVKSLDLDKPRAFIEYDPKTETNCVMLTLVPKFAINEIMSELIFVIDRSGSMGGGPIKKASEALQLLLRSLPEDCLFNVVSFGSRFDSLFEKSQPYSEASFSKALKHAQEMTANYGGTVIYNPLKWAFENSRNDMPTSVFLLTDGQVYNVDQIIELIKSCEEKKKDDLRFFSIGIGDSVSHHLVESVARAGKGYSQFVTNTERMDKKILG</sequence>
<proteinExistence type="predicted"/>
<feature type="non-terminal residue" evidence="1">
    <location>
        <position position="435"/>
    </location>
</feature>